<dbReference type="EC" id="3.1.1.3" evidence="3"/>
<dbReference type="STRING" id="393595.ABO_1975"/>
<sequence>MSIILRRLVMVTALLFSTSQTQAWSWLGKDKDTSYANTRYPIVLVGGLIAFDDIAGIDYFYGIADDMRDYGAEVYESNVSALQSNEYRGEELIIQIENYLAVTGATKVNLVGHSQGAGTARYVAAVRPDIIASVTSVHGENRGTPVADILRGLIPQGSAAEELADMVANGFGFLWELASGGPNAKSQSTKAVLVASTTEGMAAFNQRYPQAMPTSACGTSGEHAVNGVRYWSWGGTGVRTNLLDPFDSVLVTVTQFAFSSGVEHDGVLPLCGMYLGKPIRHDYRHNHADAIRQLFGLLGWETDPKTLYRNHANRLKNAGL</sequence>
<keyword evidence="4" id="KW-1185">Reference proteome</keyword>
<dbReference type="AlphaFoldDB" id="Q0VN25"/>
<evidence type="ECO:0000256" key="1">
    <source>
        <dbReference type="SAM" id="SignalP"/>
    </source>
</evidence>
<accession>Q0VN25</accession>
<protein>
    <submittedName>
        <fullName evidence="3">Lipase</fullName>
        <ecNumber evidence="3">3.1.1.3</ecNumber>
    </submittedName>
</protein>
<dbReference type="InterPro" id="IPR000073">
    <property type="entry name" value="AB_hydrolase_1"/>
</dbReference>
<evidence type="ECO:0000313" key="4">
    <source>
        <dbReference type="Proteomes" id="UP000008871"/>
    </source>
</evidence>
<evidence type="ECO:0000313" key="3">
    <source>
        <dbReference type="EMBL" id="CAL17423.1"/>
    </source>
</evidence>
<organism evidence="3 4">
    <name type="scientific">Alcanivorax borkumensis (strain ATCC 700651 / DSM 11573 / NCIMB 13689 / SK2)</name>
    <dbReference type="NCBI Taxonomy" id="393595"/>
    <lineage>
        <taxon>Bacteria</taxon>
        <taxon>Pseudomonadati</taxon>
        <taxon>Pseudomonadota</taxon>
        <taxon>Gammaproteobacteria</taxon>
        <taxon>Oceanospirillales</taxon>
        <taxon>Alcanivoracaceae</taxon>
        <taxon>Alcanivorax</taxon>
    </lineage>
</organism>
<feature type="chain" id="PRO_5004178785" evidence="1">
    <location>
        <begin position="24"/>
        <end position="320"/>
    </location>
</feature>
<evidence type="ECO:0000259" key="2">
    <source>
        <dbReference type="Pfam" id="PF00561"/>
    </source>
</evidence>
<dbReference type="KEGG" id="abo:ABO_1975"/>
<feature type="signal peptide" evidence="1">
    <location>
        <begin position="1"/>
        <end position="23"/>
    </location>
</feature>
<dbReference type="RefSeq" id="WP_011589254.1">
    <property type="nucleotide sequence ID" value="NC_008260.1"/>
</dbReference>
<dbReference type="HOGENOM" id="CLU_062016_0_0_6"/>
<dbReference type="Pfam" id="PF00561">
    <property type="entry name" value="Abhydrolase_1"/>
    <property type="match status" value="1"/>
</dbReference>
<dbReference type="Proteomes" id="UP000008871">
    <property type="component" value="Chromosome"/>
</dbReference>
<dbReference type="OrthoDB" id="2004167at2"/>
<name>Q0VN25_ALCBS</name>
<dbReference type="SUPFAM" id="SSF53474">
    <property type="entry name" value="alpha/beta-Hydrolases"/>
    <property type="match status" value="1"/>
</dbReference>
<gene>
    <name evidence="3" type="primary">lip</name>
    <name evidence="3" type="ordered locus">ABO_1975</name>
</gene>
<keyword evidence="1" id="KW-0732">Signal</keyword>
<keyword evidence="3" id="KW-0378">Hydrolase</keyword>
<reference evidence="3 4" key="1">
    <citation type="journal article" date="2006" name="Nat. Biotechnol.">
        <title>Genome sequence of the ubiquitous hydrocarbon-degrading marine bacterium Alcanivorax borkumensis.</title>
        <authorList>
            <person name="Schneiker S."/>
            <person name="Martins dos Santos V.A.P."/>
            <person name="Bartels D."/>
            <person name="Bekel T."/>
            <person name="Brecht M."/>
            <person name="Buhrmester J."/>
            <person name="Chernikova T.N."/>
            <person name="Denaro R."/>
            <person name="Ferrer M."/>
            <person name="Gertler C."/>
            <person name="Goesmann A."/>
            <person name="Golyshina O.V."/>
            <person name="Kaminski F."/>
            <person name="Khachane A.N."/>
            <person name="Lang S."/>
            <person name="Linke B."/>
            <person name="McHardy A.C."/>
            <person name="Meyer F."/>
            <person name="Nechitaylo T."/>
            <person name="Puehler A."/>
            <person name="Regenhardt D."/>
            <person name="Rupp O."/>
            <person name="Sabirova J.S."/>
            <person name="Selbitschka W."/>
            <person name="Yakimov M.M."/>
            <person name="Timmis K.N."/>
            <person name="Vorhoelter F.-J."/>
            <person name="Weidner S."/>
            <person name="Kaiser O."/>
            <person name="Golyshin P.N."/>
        </authorList>
    </citation>
    <scope>NUCLEOTIDE SEQUENCE [LARGE SCALE GENOMIC DNA]</scope>
    <source>
        <strain evidence="4">ATCC 700651 / DSM 11573 / NCIMB 13689 / SK2</strain>
    </source>
</reference>
<proteinExistence type="predicted"/>
<dbReference type="GO" id="GO:0004806">
    <property type="term" value="F:triacylglycerol lipase activity"/>
    <property type="evidence" value="ECO:0007669"/>
    <property type="project" value="UniProtKB-EC"/>
</dbReference>
<dbReference type="Gene3D" id="3.40.50.1820">
    <property type="entry name" value="alpha/beta hydrolase"/>
    <property type="match status" value="1"/>
</dbReference>
<feature type="domain" description="AB hydrolase-1" evidence="2">
    <location>
        <begin position="41"/>
        <end position="225"/>
    </location>
</feature>
<dbReference type="InterPro" id="IPR029058">
    <property type="entry name" value="AB_hydrolase_fold"/>
</dbReference>
<dbReference type="eggNOG" id="COG1075">
    <property type="taxonomic scope" value="Bacteria"/>
</dbReference>
<dbReference type="EMBL" id="AM286690">
    <property type="protein sequence ID" value="CAL17423.1"/>
    <property type="molecule type" value="Genomic_DNA"/>
</dbReference>